<dbReference type="InterPro" id="IPR050727">
    <property type="entry name" value="GH43_arabinanases"/>
</dbReference>
<dbReference type="GO" id="GO:0031222">
    <property type="term" value="P:arabinan catabolic process"/>
    <property type="evidence" value="ECO:0007669"/>
    <property type="project" value="UniProtKB-UniPathway"/>
</dbReference>
<evidence type="ECO:0000256" key="8">
    <source>
        <dbReference type="PIRSR" id="PIRSR606710-2"/>
    </source>
</evidence>
<gene>
    <name evidence="10" type="ordered locus">AciX8_2912</name>
</gene>
<keyword evidence="3 5" id="KW-0378">Hydrolase</keyword>
<feature type="binding site" evidence="7">
    <location>
        <begin position="206"/>
        <end position="208"/>
    </location>
    <ligand>
        <name>substrate</name>
    </ligand>
</feature>
<dbReference type="RefSeq" id="WP_014266092.1">
    <property type="nucleotide sequence ID" value="NC_016631.1"/>
</dbReference>
<accession>G8NQI9</accession>
<evidence type="ECO:0000313" key="11">
    <source>
        <dbReference type="Proteomes" id="UP000007113"/>
    </source>
</evidence>
<dbReference type="HOGENOM" id="CLU_009397_5_1_0"/>
<evidence type="ECO:0000256" key="3">
    <source>
        <dbReference type="ARBA" id="ARBA00022801"/>
    </source>
</evidence>
<evidence type="ECO:0000256" key="6">
    <source>
        <dbReference type="PIRSR" id="PIRSR026534-1"/>
    </source>
</evidence>
<dbReference type="PANTHER" id="PTHR43301">
    <property type="entry name" value="ARABINAN ENDO-1,5-ALPHA-L-ARABINOSIDASE"/>
    <property type="match status" value="1"/>
</dbReference>
<organism evidence="10 11">
    <name type="scientific">Granulicella mallensis (strain ATCC BAA-1857 / DSM 23137 / MP5ACTX8)</name>
    <dbReference type="NCBI Taxonomy" id="682795"/>
    <lineage>
        <taxon>Bacteria</taxon>
        <taxon>Pseudomonadati</taxon>
        <taxon>Acidobacteriota</taxon>
        <taxon>Terriglobia</taxon>
        <taxon>Terriglobales</taxon>
        <taxon>Acidobacteriaceae</taxon>
        <taxon>Granulicella</taxon>
    </lineage>
</organism>
<feature type="active site" description="Proton acceptor" evidence="6">
    <location>
        <position position="44"/>
    </location>
</feature>
<evidence type="ECO:0000256" key="1">
    <source>
        <dbReference type="ARBA" id="ARBA00004834"/>
    </source>
</evidence>
<evidence type="ECO:0000313" key="10">
    <source>
        <dbReference type="EMBL" id="AEU37215.1"/>
    </source>
</evidence>
<reference evidence="10 11" key="1">
    <citation type="submission" date="2011-11" db="EMBL/GenBank/DDBJ databases">
        <title>Complete sequence of Granulicella mallensis MP5ACTX8.</title>
        <authorList>
            <consortium name="US DOE Joint Genome Institute"/>
            <person name="Lucas S."/>
            <person name="Copeland A."/>
            <person name="Lapidus A."/>
            <person name="Cheng J.-F."/>
            <person name="Goodwin L."/>
            <person name="Pitluck S."/>
            <person name="Peters L."/>
            <person name="Lu M."/>
            <person name="Detter J.C."/>
            <person name="Han C."/>
            <person name="Tapia R."/>
            <person name="Land M."/>
            <person name="Hauser L."/>
            <person name="Kyrpides N."/>
            <person name="Ivanova N."/>
            <person name="Mikhailova N."/>
            <person name="Pagani I."/>
            <person name="Rawat S."/>
            <person name="Mannisto M."/>
            <person name="Haggblom M."/>
            <person name="Woyke T."/>
        </authorList>
    </citation>
    <scope>NUCLEOTIDE SEQUENCE [LARGE SCALE GENOMIC DNA]</scope>
    <source>
        <strain evidence="11">ATCC BAA-1857 / DSM 23137 / MP5ACTX8</strain>
    </source>
</reference>
<dbReference type="Proteomes" id="UP000007113">
    <property type="component" value="Chromosome"/>
</dbReference>
<feature type="binding site" evidence="7">
    <location>
        <begin position="186"/>
        <end position="189"/>
    </location>
    <ligand>
        <name>substrate</name>
    </ligand>
</feature>
<dbReference type="eggNOG" id="COG3507">
    <property type="taxonomic scope" value="Bacteria"/>
</dbReference>
<feature type="binding site" evidence="7">
    <location>
        <position position="147"/>
    </location>
    <ligand>
        <name>substrate</name>
    </ligand>
</feature>
<evidence type="ECO:0000256" key="4">
    <source>
        <dbReference type="ARBA" id="ARBA00023295"/>
    </source>
</evidence>
<dbReference type="SUPFAM" id="SSF75005">
    <property type="entry name" value="Arabinanase/levansucrase/invertase"/>
    <property type="match status" value="1"/>
</dbReference>
<dbReference type="Gene3D" id="2.115.10.20">
    <property type="entry name" value="Glycosyl hydrolase domain, family 43"/>
    <property type="match status" value="1"/>
</dbReference>
<dbReference type="InterPro" id="IPR006710">
    <property type="entry name" value="Glyco_hydro_43"/>
</dbReference>
<keyword evidence="11" id="KW-1185">Reference proteome</keyword>
<keyword evidence="4 5" id="KW-0326">Glycosidase</keyword>
<evidence type="ECO:0000256" key="2">
    <source>
        <dbReference type="ARBA" id="ARBA00009865"/>
    </source>
</evidence>
<feature type="site" description="Important for catalytic activity, responsible for pKa modulation of the active site Glu and correct orientation of both the proton donor and substrate" evidence="8">
    <location>
        <position position="189"/>
    </location>
</feature>
<dbReference type="PIRSF" id="PIRSF026534">
    <property type="entry name" value="Endo_alpha-L-arabinosidase"/>
    <property type="match status" value="1"/>
</dbReference>
<sequence precursor="true">MNRTLGTLIVFASASLALQGALAQEKGSAPQALTLSGEYAGTHDPSIAVDHGKYYVFATGAVRPPRVESAPPAPPVPGTARPSTAQLPQLAIRCSPDLKVWKRCGAIFPSIPIWIQQMSPETQELWAPDVSYFDGLYHLYYAFSAFGKNTSGIALATNETLDPSSPKYTWVDRGLVLRSLATDDFNAIDPNLILDSKGEAYLSFGSFWTGIKMRHLDRHTGLLSKTDEKLYSLASRRPGSLAQPRNPNLPPDTEAIEAPFVFQHGGYYYLFVSWDLCCRGLKSTYRTMVGRSTSVTGPYVDRDGKPMLEGGGSPLLQANGQWLGPGGESLLHLDHEDLIVFHAYSATDGHPALHISTLGWKDGWPEAALEGDSAK</sequence>
<comment type="similarity">
    <text evidence="2 5">Belongs to the glycosyl hydrolase 43 family.</text>
</comment>
<feature type="signal peptide" evidence="9">
    <location>
        <begin position="1"/>
        <end position="23"/>
    </location>
</feature>
<dbReference type="AlphaFoldDB" id="G8NQI9"/>
<dbReference type="InterPro" id="IPR016840">
    <property type="entry name" value="Glyco_hydro_43_endo_a_Ara-ase"/>
</dbReference>
<dbReference type="UniPathway" id="UPA00667"/>
<dbReference type="STRING" id="682795.AciX8_2912"/>
<dbReference type="CDD" id="cd08998">
    <property type="entry name" value="GH43_Arb43a-like"/>
    <property type="match status" value="1"/>
</dbReference>
<dbReference type="InterPro" id="IPR023296">
    <property type="entry name" value="Glyco_hydro_beta-prop_sf"/>
</dbReference>
<dbReference type="EC" id="3.2.1.99" evidence="10"/>
<feature type="active site" description="Proton donor" evidence="6">
    <location>
        <position position="257"/>
    </location>
</feature>
<keyword evidence="9" id="KW-0732">Signal</keyword>
<comment type="pathway">
    <text evidence="1 5">Glycan metabolism; L-arabinan degradation.</text>
</comment>
<dbReference type="EMBL" id="CP003130">
    <property type="protein sequence ID" value="AEU37215.1"/>
    <property type="molecule type" value="Genomic_DNA"/>
</dbReference>
<feature type="chain" id="PRO_5003512756" evidence="9">
    <location>
        <begin position="24"/>
        <end position="375"/>
    </location>
</feature>
<dbReference type="OrthoDB" id="9801455at2"/>
<dbReference type="Pfam" id="PF04616">
    <property type="entry name" value="Glyco_hydro_43"/>
    <property type="match status" value="1"/>
</dbReference>
<proteinExistence type="inferred from homology"/>
<name>G8NQI9_GRAMM</name>
<evidence type="ECO:0000256" key="5">
    <source>
        <dbReference type="PIRNR" id="PIRNR026534"/>
    </source>
</evidence>
<dbReference type="KEGG" id="gma:AciX8_2912"/>
<evidence type="ECO:0000256" key="7">
    <source>
        <dbReference type="PIRSR" id="PIRSR026534-2"/>
    </source>
</evidence>
<protein>
    <submittedName>
        <fullName evidence="10">Arabinan endo-1,5-alpha-L-arabinosidase</fullName>
        <ecNumber evidence="10">3.2.1.99</ecNumber>
    </submittedName>
</protein>
<dbReference type="GO" id="GO:0046558">
    <property type="term" value="F:arabinan endo-1,5-alpha-L-arabinosidase activity"/>
    <property type="evidence" value="ECO:0007669"/>
    <property type="project" value="UniProtKB-EC"/>
</dbReference>
<dbReference type="PANTHER" id="PTHR43301:SF3">
    <property type="entry name" value="ARABINAN ENDO-1,5-ALPHA-L-ARABINOSIDASE A-RELATED"/>
    <property type="match status" value="1"/>
</dbReference>
<feature type="binding site" evidence="7">
    <location>
        <position position="44"/>
    </location>
    <ligand>
        <name>substrate</name>
    </ligand>
</feature>
<evidence type="ECO:0000256" key="9">
    <source>
        <dbReference type="SAM" id="SignalP"/>
    </source>
</evidence>